<evidence type="ECO:0000256" key="3">
    <source>
        <dbReference type="ARBA" id="ARBA00022837"/>
    </source>
</evidence>
<dbReference type="InterPro" id="IPR001322">
    <property type="entry name" value="Lamin_tail_dom"/>
</dbReference>
<organism evidence="7 8">
    <name type="scientific">Luteimonas notoginsengisoli</name>
    <dbReference type="NCBI Taxonomy" id="1578200"/>
    <lineage>
        <taxon>Bacteria</taxon>
        <taxon>Pseudomonadati</taxon>
        <taxon>Pseudomonadota</taxon>
        <taxon>Gammaproteobacteria</taxon>
        <taxon>Lysobacterales</taxon>
        <taxon>Lysobacteraceae</taxon>
        <taxon>Luteimonas</taxon>
    </lineage>
</organism>
<dbReference type="SUPFAM" id="SSF141072">
    <property type="entry name" value="CalX-like"/>
    <property type="match status" value="1"/>
</dbReference>
<accession>A0ABV7UPX1</accession>
<keyword evidence="1 5" id="KW-0732">Signal</keyword>
<dbReference type="Proteomes" id="UP001595724">
    <property type="component" value="Unassembled WGS sequence"/>
</dbReference>
<dbReference type="PANTHER" id="PTHR42834">
    <property type="entry name" value="ENDONUCLEASE/EXONUCLEASE/PHOSPHATASE FAMILY PROTEIN (AFU_ORTHOLOGUE AFUA_3G09210)"/>
    <property type="match status" value="1"/>
</dbReference>
<dbReference type="InterPro" id="IPR005135">
    <property type="entry name" value="Endo/exonuclease/phosphatase"/>
</dbReference>
<gene>
    <name evidence="7" type="ORF">ACFOM9_00460</name>
</gene>
<dbReference type="CDD" id="cd04486">
    <property type="entry name" value="YhcR_OBF_like"/>
    <property type="match status" value="1"/>
</dbReference>
<feature type="compositionally biased region" description="Polar residues" evidence="4">
    <location>
        <begin position="1161"/>
        <end position="1186"/>
    </location>
</feature>
<feature type="region of interest" description="Disordered" evidence="4">
    <location>
        <begin position="1159"/>
        <end position="1186"/>
    </location>
</feature>
<protein>
    <submittedName>
        <fullName evidence="7">Lamin tail domain-containing protein</fullName>
    </submittedName>
</protein>
<reference evidence="8" key="1">
    <citation type="journal article" date="2019" name="Int. J. Syst. Evol. Microbiol.">
        <title>The Global Catalogue of Microorganisms (GCM) 10K type strain sequencing project: providing services to taxonomists for standard genome sequencing and annotation.</title>
        <authorList>
            <consortium name="The Broad Institute Genomics Platform"/>
            <consortium name="The Broad Institute Genome Sequencing Center for Infectious Disease"/>
            <person name="Wu L."/>
            <person name="Ma J."/>
        </authorList>
    </citation>
    <scope>NUCLEOTIDE SEQUENCE [LARGE SCALE GENOMIC DNA]</scope>
    <source>
        <strain evidence="8">KCTC 42211</strain>
    </source>
</reference>
<sequence>MNRFARRLALASLLSCGAFAAHAQVVLSQVYGGGGNSGATLKSDFIELHNNGTQAVSLSGWSVQYASSSGSSWQVTPLSGSIAPGGYYLVKQADGSGGTQDLPTPDASGTIAMSGSNGKVALSNSTAALAGTCPVGNVDFVGYGTANCSEGANAAPGLGNTIAALRASGGCTDTNDNGADFATGAPTPRNSAAPPNLCAGGGQPVMSVADVSLAEGNSGTTAFTFTLTLNQPAGAGGVGFEISTSDGTATAGSDYAALAATPMSIAEGDDSASVTIDVVGDGDNEADETFFVDVANVTGALPASLQATGTILSDDFNVVPVHAIQGAGAGSPLLGQTVITSAVVTAVRSNGFFVQMPDAEADANPLTSEGVFVFTSAAPSADVVVGNRVQVRGEVQEYVPSQDPTQPPLTELGGSPVITLVSTGNPLPAPVELTVTFPDPDGAFDQLERLEGMRVTAGSLTVNTPTLGSVNETNATATSNGVFHAVVTGVPRAYRQSGVQEPDPLPAGSPAGVPRWNTNPEVVAVSSRALGGDTADVMSGCVVTGATGPLDYSFRRYTIYPETSVEVDCSGVELPAPALDPGEDDASVATFNMERFFDDSNDPAIGEPVLTPLAYQTRLAKASLAIRDFLHAPDILATEEIESLAVLQAIAQRVNDDAVAAGQPNPQYVAYLEEGNDVGGIDVGFLVKTAEVGAGIARVEVLAVTQVGKATTWTEPGGGTSLLNDRPPLVLQARVHFADGRSVPLTAIVVHQRSLNGAEEDSAGGVRVRAKRQEQARFLAEMIQARRAADPAERIVVLGDFNAFEFNDGYGDSMGTVTGLPSPDDTTVVPGDGADLVDPDLYDLTFLNTPDVSYSYAFDGNVQSLDHILANAALMEAADVDALSVSHARINADFPAIARNATDSPTRLSDHDPTLLLLRLKAAQSADLHVAASVSPGSVLPGETATFTVDVGNAGPDVAAFAAVALVFDQAVAPTVGVPAGWACSPPETTTTTIVTCTIDSLAAGATQAFTLAVTASAAQAGSTLALAAAVQSQTPDPVAANDSASALLPITVPPAADLALSIEGPATLPRSAFNAQYAFTLANNGSVAAAQPRLVIDGNTMTTTASVLAPAGWHCSKASNGGPRSTTFTCTAASLAPGASVDFAVKVNARPTPAGGVITVQGSATSPTPDANPGDNQASFDTTVQ</sequence>
<dbReference type="Pfam" id="PF03372">
    <property type="entry name" value="Exo_endo_phos"/>
    <property type="match status" value="1"/>
</dbReference>
<dbReference type="Gene3D" id="3.60.10.10">
    <property type="entry name" value="Endonuclease/exonuclease/phosphatase"/>
    <property type="match status" value="1"/>
</dbReference>
<evidence type="ECO:0000256" key="2">
    <source>
        <dbReference type="ARBA" id="ARBA00022737"/>
    </source>
</evidence>
<keyword evidence="3" id="KW-0106">Calcium</keyword>
<feature type="chain" id="PRO_5046359197" evidence="5">
    <location>
        <begin position="24"/>
        <end position="1186"/>
    </location>
</feature>
<dbReference type="Gene3D" id="2.60.40.10">
    <property type="entry name" value="Immunoglobulins"/>
    <property type="match status" value="1"/>
</dbReference>
<dbReference type="InterPro" id="IPR003644">
    <property type="entry name" value="Calx_beta"/>
</dbReference>
<feature type="domain" description="LTD" evidence="6">
    <location>
        <begin position="15"/>
        <end position="170"/>
    </location>
</feature>
<dbReference type="PROSITE" id="PS51841">
    <property type="entry name" value="LTD"/>
    <property type="match status" value="1"/>
</dbReference>
<evidence type="ECO:0000313" key="7">
    <source>
        <dbReference type="EMBL" id="MFC3658548.1"/>
    </source>
</evidence>
<dbReference type="Pfam" id="PF01345">
    <property type="entry name" value="DUF11"/>
    <property type="match status" value="1"/>
</dbReference>
<evidence type="ECO:0000259" key="6">
    <source>
        <dbReference type="PROSITE" id="PS51841"/>
    </source>
</evidence>
<dbReference type="InterPro" id="IPR036415">
    <property type="entry name" value="Lamin_tail_dom_sf"/>
</dbReference>
<evidence type="ECO:0000256" key="5">
    <source>
        <dbReference type="SAM" id="SignalP"/>
    </source>
</evidence>
<dbReference type="Pfam" id="PF03160">
    <property type="entry name" value="Calx-beta"/>
    <property type="match status" value="1"/>
</dbReference>
<dbReference type="InterPro" id="IPR001434">
    <property type="entry name" value="OmcB-like_DUF11"/>
</dbReference>
<evidence type="ECO:0000313" key="8">
    <source>
        <dbReference type="Proteomes" id="UP001595724"/>
    </source>
</evidence>
<proteinExistence type="predicted"/>
<comment type="caution">
    <text evidence="7">The sequence shown here is derived from an EMBL/GenBank/DDBJ whole genome shotgun (WGS) entry which is preliminary data.</text>
</comment>
<dbReference type="InterPro" id="IPR036691">
    <property type="entry name" value="Endo/exonu/phosph_ase_sf"/>
</dbReference>
<dbReference type="Pfam" id="PF00932">
    <property type="entry name" value="LTD"/>
    <property type="match status" value="1"/>
</dbReference>
<name>A0ABV7UPX1_9GAMM</name>
<dbReference type="PANTHER" id="PTHR42834:SF1">
    <property type="entry name" value="ENDONUCLEASE_EXONUCLEASE_PHOSPHATASE FAMILY PROTEIN (AFU_ORTHOLOGUE AFUA_3G09210)"/>
    <property type="match status" value="1"/>
</dbReference>
<dbReference type="RefSeq" id="WP_386705246.1">
    <property type="nucleotide sequence ID" value="NZ_JBHRYF010000001.1"/>
</dbReference>
<keyword evidence="2" id="KW-0677">Repeat</keyword>
<dbReference type="SUPFAM" id="SSF74853">
    <property type="entry name" value="Lamin A/C globular tail domain"/>
    <property type="match status" value="1"/>
</dbReference>
<dbReference type="SUPFAM" id="SSF56219">
    <property type="entry name" value="DNase I-like"/>
    <property type="match status" value="1"/>
</dbReference>
<keyword evidence="8" id="KW-1185">Reference proteome</keyword>
<dbReference type="InterPro" id="IPR038081">
    <property type="entry name" value="CalX-like_sf"/>
</dbReference>
<dbReference type="InterPro" id="IPR013783">
    <property type="entry name" value="Ig-like_fold"/>
</dbReference>
<feature type="signal peptide" evidence="5">
    <location>
        <begin position="1"/>
        <end position="23"/>
    </location>
</feature>
<evidence type="ECO:0000256" key="4">
    <source>
        <dbReference type="SAM" id="MobiDB-lite"/>
    </source>
</evidence>
<dbReference type="EMBL" id="JBHRYF010000001">
    <property type="protein sequence ID" value="MFC3658548.1"/>
    <property type="molecule type" value="Genomic_DNA"/>
</dbReference>
<dbReference type="Gene3D" id="2.60.40.1260">
    <property type="entry name" value="Lamin Tail domain"/>
    <property type="match status" value="1"/>
</dbReference>
<evidence type="ECO:0000256" key="1">
    <source>
        <dbReference type="ARBA" id="ARBA00022729"/>
    </source>
</evidence>
<dbReference type="Gene3D" id="2.60.40.2030">
    <property type="match status" value="1"/>
</dbReference>